<evidence type="ECO:0000259" key="5">
    <source>
        <dbReference type="PROSITE" id="PS50600"/>
    </source>
</evidence>
<evidence type="ECO:0000256" key="1">
    <source>
        <dbReference type="ARBA" id="ARBA00005234"/>
    </source>
</evidence>
<dbReference type="PANTHER" id="PTHR12606:SF1">
    <property type="entry name" value="UBIQUITIN-LIKE-SPECIFIC PROTEASE 1A"/>
    <property type="match status" value="1"/>
</dbReference>
<keyword evidence="4" id="KW-0788">Thiol protease</keyword>
<evidence type="ECO:0000256" key="4">
    <source>
        <dbReference type="ARBA" id="ARBA00022807"/>
    </source>
</evidence>
<protein>
    <recommendedName>
        <fullName evidence="5">Ubiquitin-like protease family profile domain-containing protein</fullName>
    </recommendedName>
</protein>
<evidence type="ECO:0000256" key="2">
    <source>
        <dbReference type="ARBA" id="ARBA00022670"/>
    </source>
</evidence>
<evidence type="ECO:0000313" key="7">
    <source>
        <dbReference type="Proteomes" id="UP000623467"/>
    </source>
</evidence>
<feature type="domain" description="Ubiquitin-like protease family profile" evidence="5">
    <location>
        <begin position="1"/>
        <end position="137"/>
    </location>
</feature>
<keyword evidence="2" id="KW-0645">Protease</keyword>
<reference evidence="6" key="1">
    <citation type="submission" date="2020-05" db="EMBL/GenBank/DDBJ databases">
        <title>Mycena genomes resolve the evolution of fungal bioluminescence.</title>
        <authorList>
            <person name="Tsai I.J."/>
        </authorList>
    </citation>
    <scope>NUCLEOTIDE SEQUENCE</scope>
    <source>
        <strain evidence="6">160909Yilan</strain>
    </source>
</reference>
<evidence type="ECO:0000313" key="6">
    <source>
        <dbReference type="EMBL" id="KAF7330610.1"/>
    </source>
</evidence>
<keyword evidence="7" id="KW-1185">Reference proteome</keyword>
<dbReference type="GO" id="GO:0006508">
    <property type="term" value="P:proteolysis"/>
    <property type="evidence" value="ECO:0007669"/>
    <property type="project" value="UniProtKB-KW"/>
</dbReference>
<dbReference type="Proteomes" id="UP000623467">
    <property type="component" value="Unassembled WGS sequence"/>
</dbReference>
<dbReference type="GO" id="GO:0005634">
    <property type="term" value="C:nucleus"/>
    <property type="evidence" value="ECO:0007669"/>
    <property type="project" value="TreeGrafter"/>
</dbReference>
<dbReference type="PROSITE" id="PS50600">
    <property type="entry name" value="ULP_PROTEASE"/>
    <property type="match status" value="1"/>
</dbReference>
<evidence type="ECO:0000256" key="3">
    <source>
        <dbReference type="ARBA" id="ARBA00022801"/>
    </source>
</evidence>
<comment type="similarity">
    <text evidence="1">Belongs to the peptidase C48 family.</text>
</comment>
<dbReference type="SUPFAM" id="SSF54001">
    <property type="entry name" value="Cysteine proteinases"/>
    <property type="match status" value="1"/>
</dbReference>
<organism evidence="6 7">
    <name type="scientific">Mycena sanguinolenta</name>
    <dbReference type="NCBI Taxonomy" id="230812"/>
    <lineage>
        <taxon>Eukaryota</taxon>
        <taxon>Fungi</taxon>
        <taxon>Dikarya</taxon>
        <taxon>Basidiomycota</taxon>
        <taxon>Agaricomycotina</taxon>
        <taxon>Agaricomycetes</taxon>
        <taxon>Agaricomycetidae</taxon>
        <taxon>Agaricales</taxon>
        <taxon>Marasmiineae</taxon>
        <taxon>Mycenaceae</taxon>
        <taxon>Mycena</taxon>
    </lineage>
</organism>
<dbReference type="EMBL" id="JACAZH010000067">
    <property type="protein sequence ID" value="KAF7330610.1"/>
    <property type="molecule type" value="Genomic_DNA"/>
</dbReference>
<dbReference type="AlphaFoldDB" id="A0A8H7CAV4"/>
<dbReference type="GO" id="GO:0016929">
    <property type="term" value="F:deSUMOylase activity"/>
    <property type="evidence" value="ECO:0007669"/>
    <property type="project" value="TreeGrafter"/>
</dbReference>
<keyword evidence="3" id="KW-0378">Hydrolase</keyword>
<sequence length="203" mass="22831">MVMTSFFYVKLDELLSALSTGSQEQIANKQQEANFNKLKTFLLPINEPANVHWFLIEIDFEAETINVYDSLNPQQDIRHYAKSVALAILASQIISQASGGLLEVVDKDHWKVHRVPVPTQANGNDCGFFTIMVMLHLGHWGEINPPGCPPIFIFSAKTMHKTRVILATTLLAWYQQWKKSTNARLSSNSENSTVAQEDPDGRC</sequence>
<dbReference type="PANTHER" id="PTHR12606">
    <property type="entry name" value="SENTRIN/SUMO-SPECIFIC PROTEASE"/>
    <property type="match status" value="1"/>
</dbReference>
<comment type="caution">
    <text evidence="6">The sequence shown here is derived from an EMBL/GenBank/DDBJ whole genome shotgun (WGS) entry which is preliminary data.</text>
</comment>
<dbReference type="OrthoDB" id="3052215at2759"/>
<dbReference type="InterPro" id="IPR003653">
    <property type="entry name" value="Peptidase_C48_C"/>
</dbReference>
<gene>
    <name evidence="6" type="ORF">MSAN_02454800</name>
</gene>
<accession>A0A8H7CAV4</accession>
<name>A0A8H7CAV4_9AGAR</name>
<dbReference type="Pfam" id="PF02902">
    <property type="entry name" value="Peptidase_C48"/>
    <property type="match status" value="1"/>
</dbReference>
<dbReference type="InterPro" id="IPR038765">
    <property type="entry name" value="Papain-like_cys_pep_sf"/>
</dbReference>
<dbReference type="GO" id="GO:0016926">
    <property type="term" value="P:protein desumoylation"/>
    <property type="evidence" value="ECO:0007669"/>
    <property type="project" value="TreeGrafter"/>
</dbReference>
<proteinExistence type="inferred from homology"/>
<dbReference type="Gene3D" id="3.40.395.10">
    <property type="entry name" value="Adenoviral Proteinase, Chain A"/>
    <property type="match status" value="1"/>
</dbReference>